<comment type="caution">
    <text evidence="1">The sequence shown here is derived from an EMBL/GenBank/DDBJ whole genome shotgun (WGS) entry which is preliminary data.</text>
</comment>
<evidence type="ECO:0000313" key="1">
    <source>
        <dbReference type="EMBL" id="RIH81186.1"/>
    </source>
</evidence>
<keyword evidence="2" id="KW-1185">Reference proteome</keyword>
<evidence type="ECO:0008006" key="3">
    <source>
        <dbReference type="Google" id="ProtNLM"/>
    </source>
</evidence>
<proteinExistence type="predicted"/>
<name>A0A399EBJ9_9DEIN</name>
<sequence>MPLDLPQGSELSVDRGYTDYQAEDDLQAQGIQLRPIRKHNSKRYHQPSRKIIESLGSALTELFPKRIHASTLRGFALKVWGFIFAHNCKRLASVL</sequence>
<organism evidence="1 2">
    <name type="scientific">Calidithermus roseus</name>
    <dbReference type="NCBI Taxonomy" id="1644118"/>
    <lineage>
        <taxon>Bacteria</taxon>
        <taxon>Thermotogati</taxon>
        <taxon>Deinococcota</taxon>
        <taxon>Deinococci</taxon>
        <taxon>Thermales</taxon>
        <taxon>Thermaceae</taxon>
        <taxon>Calidithermus</taxon>
    </lineage>
</organism>
<protein>
    <recommendedName>
        <fullName evidence="3">Transposase DDE domain protein</fullName>
    </recommendedName>
</protein>
<dbReference type="Proteomes" id="UP000265341">
    <property type="component" value="Unassembled WGS sequence"/>
</dbReference>
<evidence type="ECO:0000313" key="2">
    <source>
        <dbReference type="Proteomes" id="UP000265341"/>
    </source>
</evidence>
<accession>A0A399EBJ9</accession>
<reference evidence="1 2" key="1">
    <citation type="submission" date="2018-08" db="EMBL/GenBank/DDBJ databases">
        <title>Meiothermus roseus NBRC 110900 genome sequencing project.</title>
        <authorList>
            <person name="Da Costa M.S."/>
            <person name="Albuquerque L."/>
            <person name="Raposo P."/>
            <person name="Froufe H.J.C."/>
            <person name="Barroso C.S."/>
            <person name="Egas C."/>
        </authorList>
    </citation>
    <scope>NUCLEOTIDE SEQUENCE [LARGE SCALE GENOMIC DNA]</scope>
    <source>
        <strain evidence="1 2">NBRC 110900</strain>
    </source>
</reference>
<gene>
    <name evidence="1" type="ORF">Mrose_03606</name>
</gene>
<dbReference type="AlphaFoldDB" id="A0A399EBJ9"/>
<dbReference type="EMBL" id="QWLA01000179">
    <property type="protein sequence ID" value="RIH81186.1"/>
    <property type="molecule type" value="Genomic_DNA"/>
</dbReference>